<dbReference type="EMBL" id="CP042382">
    <property type="protein sequence ID" value="QEA38253.1"/>
    <property type="molecule type" value="Genomic_DNA"/>
</dbReference>
<accession>A0A5B8ST29</accession>
<protein>
    <submittedName>
        <fullName evidence="6">LemA family protein</fullName>
    </submittedName>
</protein>
<dbReference type="Proteomes" id="UP000321272">
    <property type="component" value="Chromosome"/>
</dbReference>
<dbReference type="Gene3D" id="1.20.1440.20">
    <property type="entry name" value="LemA-like domain"/>
    <property type="match status" value="1"/>
</dbReference>
<dbReference type="PANTHER" id="PTHR34478">
    <property type="entry name" value="PROTEIN LEMA"/>
    <property type="match status" value="1"/>
</dbReference>
<reference evidence="6 7" key="1">
    <citation type="submission" date="2019-06" db="EMBL/GenBank/DDBJ databases">
        <title>Genome analyses of bacteria isolated from kimchi.</title>
        <authorList>
            <person name="Lee S."/>
            <person name="Ahn S."/>
            <person name="Roh S."/>
        </authorList>
    </citation>
    <scope>NUCLEOTIDE SEQUENCE [LARGE SCALE GENOMIC DNA]</scope>
    <source>
        <strain evidence="6 7">CBA4606</strain>
    </source>
</reference>
<evidence type="ECO:0000313" key="6">
    <source>
        <dbReference type="EMBL" id="QEA38253.1"/>
    </source>
</evidence>
<comment type="similarity">
    <text evidence="2">Belongs to the LemA family.</text>
</comment>
<evidence type="ECO:0000256" key="3">
    <source>
        <dbReference type="ARBA" id="ARBA00022692"/>
    </source>
</evidence>
<dbReference type="Pfam" id="PF04011">
    <property type="entry name" value="LemA"/>
    <property type="match status" value="1"/>
</dbReference>
<keyword evidence="5" id="KW-0472">Membrane</keyword>
<dbReference type="GO" id="GO:0016020">
    <property type="term" value="C:membrane"/>
    <property type="evidence" value="ECO:0007669"/>
    <property type="project" value="UniProtKB-SubCell"/>
</dbReference>
<evidence type="ECO:0000256" key="4">
    <source>
        <dbReference type="ARBA" id="ARBA00022989"/>
    </source>
</evidence>
<organism evidence="6 7">
    <name type="scientific">Pistricoccus aurantiacus</name>
    <dbReference type="NCBI Taxonomy" id="1883414"/>
    <lineage>
        <taxon>Bacteria</taxon>
        <taxon>Pseudomonadati</taxon>
        <taxon>Pseudomonadota</taxon>
        <taxon>Gammaproteobacteria</taxon>
        <taxon>Oceanospirillales</taxon>
        <taxon>Halomonadaceae</taxon>
        <taxon>Pistricoccus</taxon>
    </lineage>
</organism>
<dbReference type="PANTHER" id="PTHR34478:SF1">
    <property type="entry name" value="PROTEIN LEMA"/>
    <property type="match status" value="1"/>
</dbReference>
<dbReference type="AlphaFoldDB" id="A0A5B8ST29"/>
<evidence type="ECO:0000256" key="1">
    <source>
        <dbReference type="ARBA" id="ARBA00004167"/>
    </source>
</evidence>
<gene>
    <name evidence="6" type="ORF">FGL86_03635</name>
</gene>
<dbReference type="OrthoDB" id="9804152at2"/>
<evidence type="ECO:0000256" key="5">
    <source>
        <dbReference type="ARBA" id="ARBA00023136"/>
    </source>
</evidence>
<name>A0A5B8ST29_9GAMM</name>
<evidence type="ECO:0000313" key="7">
    <source>
        <dbReference type="Proteomes" id="UP000321272"/>
    </source>
</evidence>
<keyword evidence="3" id="KW-0812">Transmembrane</keyword>
<dbReference type="SUPFAM" id="SSF140478">
    <property type="entry name" value="LemA-like"/>
    <property type="match status" value="1"/>
</dbReference>
<proteinExistence type="inferred from homology"/>
<evidence type="ECO:0000256" key="2">
    <source>
        <dbReference type="ARBA" id="ARBA00008854"/>
    </source>
</evidence>
<dbReference type="InterPro" id="IPR007156">
    <property type="entry name" value="MamQ_LemA"/>
</dbReference>
<comment type="subcellular location">
    <subcellularLocation>
        <location evidence="1">Membrane</location>
        <topology evidence="1">Single-pass membrane protein</topology>
    </subcellularLocation>
</comment>
<dbReference type="RefSeq" id="WP_147183321.1">
    <property type="nucleotide sequence ID" value="NZ_CP042382.1"/>
</dbReference>
<dbReference type="InterPro" id="IPR023353">
    <property type="entry name" value="LemA-like_dom_sf"/>
</dbReference>
<keyword evidence="4" id="KW-1133">Transmembrane helix</keyword>
<sequence length="197" mass="21970">MSLVSNLVPLLLIALLCIYAVHNRLTTQVNRFHHAFVHLGIQLKRRHGLAKELLRSPGIKLSGNHPIVEALVAANNEAARCLRLARHRPGEETAMAELTHAENTLDSALVRLAQMVEHSTELGASKEIKRLLDELGEAEKRITLMSQIFNGTVMRYNTYKHGVSRVWLANALGHRQDATPLGFDDSEMTPQAFQPAF</sequence>
<dbReference type="KEGG" id="paur:FGL86_03635"/>
<keyword evidence="7" id="KW-1185">Reference proteome</keyword>